<evidence type="ECO:0000313" key="1">
    <source>
        <dbReference type="EMBL" id="SMB80649.1"/>
    </source>
</evidence>
<dbReference type="STRING" id="656914.SAMN00017405_1968"/>
<proteinExistence type="predicted"/>
<reference evidence="1 2" key="1">
    <citation type="submission" date="2017-04" db="EMBL/GenBank/DDBJ databases">
        <authorList>
            <person name="Afonso C.L."/>
            <person name="Miller P.J."/>
            <person name="Scott M.A."/>
            <person name="Spackman E."/>
            <person name="Goraichik I."/>
            <person name="Dimitrov K.M."/>
            <person name="Suarez D.L."/>
            <person name="Swayne D.E."/>
        </authorList>
    </citation>
    <scope>NUCLEOTIDE SEQUENCE [LARGE SCALE GENOMIC DNA]</scope>
    <source>
        <strain evidence="1 2">DSM 11270</strain>
    </source>
</reference>
<organism evidence="1 2">
    <name type="scientific">Desulfonispora thiosulfatigenes DSM 11270</name>
    <dbReference type="NCBI Taxonomy" id="656914"/>
    <lineage>
        <taxon>Bacteria</taxon>
        <taxon>Bacillati</taxon>
        <taxon>Bacillota</taxon>
        <taxon>Clostridia</taxon>
        <taxon>Eubacteriales</taxon>
        <taxon>Peptococcaceae</taxon>
        <taxon>Desulfonispora</taxon>
    </lineage>
</organism>
<protein>
    <submittedName>
        <fullName evidence="1">Uncharacterized protein</fullName>
    </submittedName>
</protein>
<sequence>MSRERADDNLLSLSDEDLLKSIGGIKNGYFTKGSLLLVGKPEAIERLILT</sequence>
<name>A0A1W1UHY3_DESTI</name>
<dbReference type="Proteomes" id="UP000192731">
    <property type="component" value="Unassembled WGS sequence"/>
</dbReference>
<dbReference type="AlphaFoldDB" id="A0A1W1UHY3"/>
<keyword evidence="2" id="KW-1185">Reference proteome</keyword>
<gene>
    <name evidence="1" type="ORF">SAMN00017405_1968</name>
</gene>
<dbReference type="EMBL" id="FWWT01000006">
    <property type="protein sequence ID" value="SMB80649.1"/>
    <property type="molecule type" value="Genomic_DNA"/>
</dbReference>
<evidence type="ECO:0000313" key="2">
    <source>
        <dbReference type="Proteomes" id="UP000192731"/>
    </source>
</evidence>
<accession>A0A1W1UHY3</accession>